<dbReference type="Gene3D" id="3.40.630.30">
    <property type="match status" value="1"/>
</dbReference>
<dbReference type="Proteomes" id="UP000621447">
    <property type="component" value="Unassembled WGS sequence"/>
</dbReference>
<evidence type="ECO:0000313" key="5">
    <source>
        <dbReference type="Proteomes" id="UP000621447"/>
    </source>
</evidence>
<reference evidence="4 5" key="1">
    <citation type="submission" date="2020-06" db="EMBL/GenBank/DDBJ databases">
        <title>Sphingomonas hominis sp. nov., a member of the Sphingomonas, isolated from the hair of a 22-year-old girl.</title>
        <authorList>
            <person name="Zhang D.-F."/>
            <person name="Cui X.-W."/>
        </authorList>
    </citation>
    <scope>NUCLEOTIDE SEQUENCE [LARGE SCALE GENOMIC DNA]</scope>
    <source>
        <strain evidence="4 5">HHU CXW</strain>
    </source>
</reference>
<dbReference type="RefSeq" id="WP_174191991.1">
    <property type="nucleotide sequence ID" value="NZ_JABULH010000001.1"/>
</dbReference>
<keyword evidence="1" id="KW-0808">Transferase</keyword>
<evidence type="ECO:0000259" key="3">
    <source>
        <dbReference type="PROSITE" id="PS51186"/>
    </source>
</evidence>
<keyword evidence="2" id="KW-0012">Acyltransferase</keyword>
<dbReference type="SUPFAM" id="SSF55729">
    <property type="entry name" value="Acyl-CoA N-acyltransferases (Nat)"/>
    <property type="match status" value="1"/>
</dbReference>
<evidence type="ECO:0000256" key="2">
    <source>
        <dbReference type="ARBA" id="ARBA00023315"/>
    </source>
</evidence>
<dbReference type="InterPro" id="IPR000182">
    <property type="entry name" value="GNAT_dom"/>
</dbReference>
<evidence type="ECO:0000313" key="4">
    <source>
        <dbReference type="EMBL" id="NTS63903.1"/>
    </source>
</evidence>
<sequence>MQVRRDTPTNPVVAPLLAAHVAEQRAGTPAGFSFALDDAALSAEDVTFCTAWDGNTLAGMGALKRFGDAAGEVKSMRSTHEALGRGAGHAILSAIVAAAREEGMSDLYRETGTTPAYDAAIRLYTRAGFVPCEAFADYRTSPHNHFFRLRL</sequence>
<feature type="domain" description="N-acetyltransferase" evidence="3">
    <location>
        <begin position="1"/>
        <end position="151"/>
    </location>
</feature>
<protein>
    <submittedName>
        <fullName evidence="4">GNAT family N-acetyltransferase</fullName>
    </submittedName>
</protein>
<dbReference type="InterPro" id="IPR016181">
    <property type="entry name" value="Acyl_CoA_acyltransferase"/>
</dbReference>
<accession>A0ABX2JCC2</accession>
<dbReference type="PROSITE" id="PS51186">
    <property type="entry name" value="GNAT"/>
    <property type="match status" value="1"/>
</dbReference>
<dbReference type="Pfam" id="PF00583">
    <property type="entry name" value="Acetyltransf_1"/>
    <property type="match status" value="1"/>
</dbReference>
<dbReference type="PANTHER" id="PTHR43877">
    <property type="entry name" value="AMINOALKYLPHOSPHONATE N-ACETYLTRANSFERASE-RELATED-RELATED"/>
    <property type="match status" value="1"/>
</dbReference>
<proteinExistence type="predicted"/>
<comment type="caution">
    <text evidence="4">The sequence shown here is derived from an EMBL/GenBank/DDBJ whole genome shotgun (WGS) entry which is preliminary data.</text>
</comment>
<gene>
    <name evidence="4" type="ORF">HRV97_01845</name>
</gene>
<keyword evidence="5" id="KW-1185">Reference proteome</keyword>
<evidence type="ECO:0000256" key="1">
    <source>
        <dbReference type="ARBA" id="ARBA00022679"/>
    </source>
</evidence>
<dbReference type="EMBL" id="JABULH010000001">
    <property type="protein sequence ID" value="NTS63903.1"/>
    <property type="molecule type" value="Genomic_DNA"/>
</dbReference>
<organism evidence="4 5">
    <name type="scientific">Sphingomonas hominis</name>
    <dbReference type="NCBI Taxonomy" id="2741495"/>
    <lineage>
        <taxon>Bacteria</taxon>
        <taxon>Pseudomonadati</taxon>
        <taxon>Pseudomonadota</taxon>
        <taxon>Alphaproteobacteria</taxon>
        <taxon>Sphingomonadales</taxon>
        <taxon>Sphingomonadaceae</taxon>
        <taxon>Sphingomonas</taxon>
    </lineage>
</organism>
<dbReference type="InterPro" id="IPR050832">
    <property type="entry name" value="Bact_Acetyltransf"/>
</dbReference>
<name>A0ABX2JCC2_9SPHN</name>
<dbReference type="PANTHER" id="PTHR43877:SF5">
    <property type="entry name" value="BLL8307 PROTEIN"/>
    <property type="match status" value="1"/>
</dbReference>